<evidence type="ECO:0000313" key="3">
    <source>
        <dbReference type="Proteomes" id="UP000199370"/>
    </source>
</evidence>
<evidence type="ECO:0000259" key="1">
    <source>
        <dbReference type="Pfam" id="PF26222"/>
    </source>
</evidence>
<name>A0A1H0AY23_9EURY</name>
<reference evidence="2 3" key="1">
    <citation type="submission" date="2016-10" db="EMBL/GenBank/DDBJ databases">
        <authorList>
            <person name="de Groot N.N."/>
        </authorList>
    </citation>
    <scope>NUCLEOTIDE SEQUENCE [LARGE SCALE GENOMIC DNA]</scope>
    <source>
        <strain evidence="3">EB21,IBRC-M 10013,KCTC 4048</strain>
    </source>
</reference>
<accession>A0A1H0AY23</accession>
<proteinExistence type="predicted"/>
<dbReference type="AlphaFoldDB" id="A0A1H0AY23"/>
<protein>
    <recommendedName>
        <fullName evidence="1">DUF8048 domain-containing protein</fullName>
    </recommendedName>
</protein>
<dbReference type="Pfam" id="PF26222">
    <property type="entry name" value="DUF8048"/>
    <property type="match status" value="1"/>
</dbReference>
<dbReference type="InterPro" id="IPR058361">
    <property type="entry name" value="DUF8048"/>
</dbReference>
<dbReference type="EMBL" id="FNIA01000031">
    <property type="protein sequence ID" value="SDN38335.1"/>
    <property type="molecule type" value="Genomic_DNA"/>
</dbReference>
<dbReference type="OrthoDB" id="235313at2157"/>
<organism evidence="2 3">
    <name type="scientific">Haloarchaeobius iranensis</name>
    <dbReference type="NCBI Taxonomy" id="996166"/>
    <lineage>
        <taxon>Archaea</taxon>
        <taxon>Methanobacteriati</taxon>
        <taxon>Methanobacteriota</taxon>
        <taxon>Stenosarchaea group</taxon>
        <taxon>Halobacteria</taxon>
        <taxon>Halobacteriales</taxon>
        <taxon>Halorubellaceae</taxon>
        <taxon>Haloarchaeobius</taxon>
    </lineage>
</organism>
<dbReference type="RefSeq" id="WP_089736201.1">
    <property type="nucleotide sequence ID" value="NZ_FNIA01000031.1"/>
</dbReference>
<sequence length="137" mass="15268">MRDHPIPDEAVLLAAARAGVPHNRLPELVGLVQADLGLRVDDYRSRYECVHETSDAFVFFVEWGHWATIGERLGFDATDSHAVKRAHVEHLRRLAREADRVQEFATALEVRECVVIGKDTPQAATDGGDTSTDPEPR</sequence>
<feature type="domain" description="DUF8048" evidence="1">
    <location>
        <begin position="4"/>
        <end position="117"/>
    </location>
</feature>
<evidence type="ECO:0000313" key="2">
    <source>
        <dbReference type="EMBL" id="SDN38335.1"/>
    </source>
</evidence>
<dbReference type="Proteomes" id="UP000199370">
    <property type="component" value="Unassembled WGS sequence"/>
</dbReference>
<gene>
    <name evidence="2" type="ORF">SAMN05192554_13122</name>
</gene>
<keyword evidence="3" id="KW-1185">Reference proteome</keyword>